<reference evidence="1" key="1">
    <citation type="journal article" date="2021" name="Nat. Commun.">
        <title>Genetic determinants of endophytism in the Arabidopsis root mycobiome.</title>
        <authorList>
            <person name="Mesny F."/>
            <person name="Miyauchi S."/>
            <person name="Thiergart T."/>
            <person name="Pickel B."/>
            <person name="Atanasova L."/>
            <person name="Karlsson M."/>
            <person name="Huettel B."/>
            <person name="Barry K.W."/>
            <person name="Haridas S."/>
            <person name="Chen C."/>
            <person name="Bauer D."/>
            <person name="Andreopoulos W."/>
            <person name="Pangilinan J."/>
            <person name="LaButti K."/>
            <person name="Riley R."/>
            <person name="Lipzen A."/>
            <person name="Clum A."/>
            <person name="Drula E."/>
            <person name="Henrissat B."/>
            <person name="Kohler A."/>
            <person name="Grigoriev I.V."/>
            <person name="Martin F.M."/>
            <person name="Hacquard S."/>
        </authorList>
    </citation>
    <scope>NUCLEOTIDE SEQUENCE</scope>
    <source>
        <strain evidence="1">MPI-CAGE-CH-0230</strain>
    </source>
</reference>
<evidence type="ECO:0000313" key="1">
    <source>
        <dbReference type="EMBL" id="KAH7030589.1"/>
    </source>
</evidence>
<accession>A0A9P9BTL6</accession>
<organism evidence="1 2">
    <name type="scientific">Microdochium trichocladiopsis</name>
    <dbReference type="NCBI Taxonomy" id="1682393"/>
    <lineage>
        <taxon>Eukaryota</taxon>
        <taxon>Fungi</taxon>
        <taxon>Dikarya</taxon>
        <taxon>Ascomycota</taxon>
        <taxon>Pezizomycotina</taxon>
        <taxon>Sordariomycetes</taxon>
        <taxon>Xylariomycetidae</taxon>
        <taxon>Xylariales</taxon>
        <taxon>Microdochiaceae</taxon>
        <taxon>Microdochium</taxon>
    </lineage>
</organism>
<protein>
    <recommendedName>
        <fullName evidence="3">F-box domain-containing protein</fullName>
    </recommendedName>
</protein>
<keyword evidence="2" id="KW-1185">Reference proteome</keyword>
<dbReference type="EMBL" id="JAGTJQ010000005">
    <property type="protein sequence ID" value="KAH7030589.1"/>
    <property type="molecule type" value="Genomic_DNA"/>
</dbReference>
<dbReference type="OrthoDB" id="4785547at2759"/>
<dbReference type="RefSeq" id="XP_046012269.1">
    <property type="nucleotide sequence ID" value="XM_046158658.1"/>
</dbReference>
<comment type="caution">
    <text evidence="1">The sequence shown here is derived from an EMBL/GenBank/DDBJ whole genome shotgun (WGS) entry which is preliminary data.</text>
</comment>
<dbReference type="AlphaFoldDB" id="A0A9P9BTL6"/>
<sequence>MAPKGLQQLPEELLLEIVRSVVNPAPSRTFSKTKHAQEFVRAKCLSLVSRRFRSLVEPLAYRKLVFTDESTHDSLGRSEYAYHLAEALKTRTVPVPQFNFLATNQAVAQYIRHFRCRWVNMPHGGGIIATLNAAPFRAYVREIYSPGFSRFLEDLLAGITRLPGVGLLRGPGPAGAFHFQRRPRDIGLDLLAIFALTLAHSVEAVTLSIAEDHDKTPPDRFFAFCSAQRRVASAALESCLVSACLERPLAGAPTEGDAGDDDYHGAIRHPTLKHLEFTESEMSRRGGCEIVAHLLNTYPRLETLVLKVQPYGPYVGLDDQPGDHQIGTSYHGFARALRAHGRRLRRFDLDLYEMSPGEWEPEDYEVDDDGSLGGLRGHLTELEEPDLGDFLPPSLRYLWLRLSVDTLGSHRAALLADASVLATTLRSSAEKLPRLEYVLAEMATEDTHSPCAVAEVPAGWTEEKIEDQYYLFRRDGQATLATGGAREPNRNNSNVLSKAEHSEGWEHVLHEIISG</sequence>
<name>A0A9P9BTL6_9PEZI</name>
<proteinExistence type="predicted"/>
<evidence type="ECO:0000313" key="2">
    <source>
        <dbReference type="Proteomes" id="UP000756346"/>
    </source>
</evidence>
<gene>
    <name evidence="1" type="ORF">B0I36DRAFT_362425</name>
</gene>
<dbReference type="GeneID" id="70188204"/>
<evidence type="ECO:0008006" key="3">
    <source>
        <dbReference type="Google" id="ProtNLM"/>
    </source>
</evidence>
<dbReference type="Proteomes" id="UP000756346">
    <property type="component" value="Unassembled WGS sequence"/>
</dbReference>